<evidence type="ECO:0000256" key="2">
    <source>
        <dbReference type="SAM" id="Phobius"/>
    </source>
</evidence>
<evidence type="ECO:0000256" key="1">
    <source>
        <dbReference type="SAM" id="Coils"/>
    </source>
</evidence>
<keyword evidence="2" id="KW-0812">Transmembrane</keyword>
<evidence type="ECO:0000259" key="3">
    <source>
        <dbReference type="Pfam" id="PF01551"/>
    </source>
</evidence>
<proteinExistence type="predicted"/>
<organism evidence="4 5">
    <name type="scientific">SAR86 cluster bacterium</name>
    <dbReference type="NCBI Taxonomy" id="2030880"/>
    <lineage>
        <taxon>Bacteria</taxon>
        <taxon>Pseudomonadati</taxon>
        <taxon>Pseudomonadota</taxon>
        <taxon>Gammaproteobacteria</taxon>
        <taxon>SAR86 cluster</taxon>
    </lineage>
</organism>
<feature type="domain" description="M23ase beta-sheet core" evidence="3">
    <location>
        <begin position="205"/>
        <end position="302"/>
    </location>
</feature>
<dbReference type="InterPro" id="IPR011055">
    <property type="entry name" value="Dup_hybrid_motif"/>
</dbReference>
<dbReference type="CDD" id="cd12797">
    <property type="entry name" value="M23_peptidase"/>
    <property type="match status" value="1"/>
</dbReference>
<evidence type="ECO:0000313" key="4">
    <source>
        <dbReference type="EMBL" id="PCH58837.1"/>
    </source>
</evidence>
<feature type="transmembrane region" description="Helical" evidence="2">
    <location>
        <begin position="21"/>
        <end position="42"/>
    </location>
</feature>
<protein>
    <recommendedName>
        <fullName evidence="3">M23ase beta-sheet core domain-containing protein</fullName>
    </recommendedName>
</protein>
<reference evidence="5" key="1">
    <citation type="submission" date="2017-08" db="EMBL/GenBank/DDBJ databases">
        <title>A dynamic microbial community with high functional redundancy inhabits the cold, oxic subseafloor aquifer.</title>
        <authorList>
            <person name="Tully B.J."/>
            <person name="Wheat C.G."/>
            <person name="Glazer B.T."/>
            <person name="Huber J.A."/>
        </authorList>
    </citation>
    <scope>NUCLEOTIDE SEQUENCE [LARGE SCALE GENOMIC DNA]</scope>
</reference>
<dbReference type="Gene3D" id="2.70.70.10">
    <property type="entry name" value="Glucose Permease (Domain IIA)"/>
    <property type="match status" value="1"/>
</dbReference>
<dbReference type="AlphaFoldDB" id="A0A2A4MGG5"/>
<name>A0A2A4MGG5_9GAMM</name>
<dbReference type="EMBL" id="NVQR01000151">
    <property type="protein sequence ID" value="PCH58837.1"/>
    <property type="molecule type" value="Genomic_DNA"/>
</dbReference>
<dbReference type="PANTHER" id="PTHR21666">
    <property type="entry name" value="PEPTIDASE-RELATED"/>
    <property type="match status" value="1"/>
</dbReference>
<evidence type="ECO:0000313" key="5">
    <source>
        <dbReference type="Proteomes" id="UP000218172"/>
    </source>
</evidence>
<dbReference type="InterPro" id="IPR050570">
    <property type="entry name" value="Cell_wall_metabolism_enzyme"/>
</dbReference>
<dbReference type="GO" id="GO:0004222">
    <property type="term" value="F:metalloendopeptidase activity"/>
    <property type="evidence" value="ECO:0007669"/>
    <property type="project" value="TreeGrafter"/>
</dbReference>
<feature type="coiled-coil region" evidence="1">
    <location>
        <begin position="58"/>
        <end position="103"/>
    </location>
</feature>
<dbReference type="FunFam" id="2.70.70.10:FF:000006">
    <property type="entry name" value="M23 family peptidase"/>
    <property type="match status" value="1"/>
</dbReference>
<dbReference type="PANTHER" id="PTHR21666:SF291">
    <property type="entry name" value="STAGE II SPORULATION PROTEIN Q"/>
    <property type="match status" value="1"/>
</dbReference>
<dbReference type="SUPFAM" id="SSF51261">
    <property type="entry name" value="Duplicated hybrid motif"/>
    <property type="match status" value="1"/>
</dbReference>
<keyword evidence="1" id="KW-0175">Coiled coil</keyword>
<gene>
    <name evidence="4" type="ORF">COC19_08190</name>
</gene>
<accession>A0A2A4MGG5</accession>
<dbReference type="Proteomes" id="UP000218172">
    <property type="component" value="Unassembled WGS sequence"/>
</dbReference>
<keyword evidence="2" id="KW-1133">Transmembrane helix</keyword>
<dbReference type="InterPro" id="IPR016047">
    <property type="entry name" value="M23ase_b-sheet_dom"/>
</dbReference>
<sequence>MKVILVDQHYGHTKTIVLKGWLKGLLSLCLLGAPLAFGYYGYHVSSSSNNTLISVESTLDWENQLKLQSQQLDEIKQESAEQLEAMTLRLAQLQARLMRLDALGERVSQLAELDESDFDIELVAAAGGPDIAPLVDFNTPNILGAIEELELQLGSRQLQLQSLEALLNNKQDLSDTYIAGKPVEHSWISSGFGRRADPFTGKPAFHAGIDFSTGKSGSDIISVAAGVVTVATPEPDSAYGLMVEINHGNGYSTRYGHAEKLLVHVGDIVAKGQNIALIGSTGRSTGPHLHFEVYKNGRVVDPASYVRRTHR</sequence>
<comment type="caution">
    <text evidence="4">The sequence shown here is derived from an EMBL/GenBank/DDBJ whole genome shotgun (WGS) entry which is preliminary data.</text>
</comment>
<keyword evidence="2" id="KW-0472">Membrane</keyword>
<dbReference type="Pfam" id="PF01551">
    <property type="entry name" value="Peptidase_M23"/>
    <property type="match status" value="1"/>
</dbReference>